<accession>A0A2K9NFL3</accession>
<protein>
    <submittedName>
        <fullName evidence="1">Uncharacterized protein</fullName>
    </submittedName>
</protein>
<gene>
    <name evidence="1" type="ORF">C0V82_15870</name>
</gene>
<dbReference type="Proteomes" id="UP000234752">
    <property type="component" value="Chromosome eg_2"/>
</dbReference>
<reference evidence="1 2" key="1">
    <citation type="submission" date="2017-12" db="EMBL/GenBank/DDBJ databases">
        <title>Genomes of bacteria within cyanobacterial aggregates.</title>
        <authorList>
            <person name="Cai H."/>
        </authorList>
    </citation>
    <scope>NUCLEOTIDE SEQUENCE [LARGE SCALE GENOMIC DNA]</scope>
    <source>
        <strain evidence="1 2">TH16</strain>
    </source>
</reference>
<dbReference type="EMBL" id="CP025612">
    <property type="protein sequence ID" value="AUN31913.1"/>
    <property type="molecule type" value="Genomic_DNA"/>
</dbReference>
<proteinExistence type="predicted"/>
<dbReference type="AlphaFoldDB" id="A0A2K9NFL3"/>
<sequence>MTLTQPDHATEPSLPVRPLEATEIVRQAEAFSRVEGVADATWTLVPDLGRETERWRWPR</sequence>
<evidence type="ECO:0000313" key="1">
    <source>
        <dbReference type="EMBL" id="AUN31913.1"/>
    </source>
</evidence>
<name>A0A2K9NFL3_9PROT</name>
<keyword evidence="2" id="KW-1185">Reference proteome</keyword>
<organism evidence="1 2">
    <name type="scientific">Niveispirillum cyanobacteriorum</name>
    <dbReference type="NCBI Taxonomy" id="1612173"/>
    <lineage>
        <taxon>Bacteria</taxon>
        <taxon>Pseudomonadati</taxon>
        <taxon>Pseudomonadota</taxon>
        <taxon>Alphaproteobacteria</taxon>
        <taxon>Rhodospirillales</taxon>
        <taxon>Azospirillaceae</taxon>
        <taxon>Niveispirillum</taxon>
    </lineage>
</organism>
<evidence type="ECO:0000313" key="2">
    <source>
        <dbReference type="Proteomes" id="UP000234752"/>
    </source>
</evidence>
<dbReference type="KEGG" id="ncb:C0V82_15870"/>